<dbReference type="InterPro" id="IPR051405">
    <property type="entry name" value="phD/YefM_antitoxin"/>
</dbReference>
<dbReference type="InterPro" id="IPR006442">
    <property type="entry name" value="Antitoxin_Phd/YefM"/>
</dbReference>
<dbReference type="AlphaFoldDB" id="A0A109INE1"/>
<accession>A0A109INE1</accession>
<dbReference type="EMBL" id="LT607752">
    <property type="protein sequence ID" value="SCG50108.1"/>
    <property type="molecule type" value="Genomic_DNA"/>
</dbReference>
<dbReference type="Gene3D" id="3.40.1620.10">
    <property type="entry name" value="YefM-like domain"/>
    <property type="match status" value="1"/>
</dbReference>
<sequence>MRTVNFTQLRQNLAAELDSVINDAEEVVVTRSGHEPVVIVPLAEYESMKETEYLLRSPGNAAALRRSIAELDEGDATERELVDPTTVRDVA</sequence>
<evidence type="ECO:0000313" key="4">
    <source>
        <dbReference type="Proteomes" id="UP000198226"/>
    </source>
</evidence>
<comment type="function">
    <text evidence="2">Antitoxin component of a type II toxin-antitoxin (TA) system.</text>
</comment>
<dbReference type="RefSeq" id="WP_067303547.1">
    <property type="nucleotide sequence ID" value="NZ_JBEYAT010000019.1"/>
</dbReference>
<evidence type="ECO:0000256" key="1">
    <source>
        <dbReference type="ARBA" id="ARBA00009981"/>
    </source>
</evidence>
<name>A0A109INE1_9ACTN</name>
<dbReference type="Proteomes" id="UP000198226">
    <property type="component" value="Chromosome I"/>
</dbReference>
<reference evidence="4" key="1">
    <citation type="submission" date="2016-06" db="EMBL/GenBank/DDBJ databases">
        <authorList>
            <person name="Varghese N."/>
            <person name="Submissions Spin"/>
        </authorList>
    </citation>
    <scope>NUCLEOTIDE SEQUENCE [LARGE SCALE GENOMIC DNA]</scope>
    <source>
        <strain evidence="4">DSM 44983</strain>
    </source>
</reference>
<dbReference type="Gene3D" id="6.10.250.330">
    <property type="match status" value="1"/>
</dbReference>
<evidence type="ECO:0000313" key="3">
    <source>
        <dbReference type="EMBL" id="SCG50108.1"/>
    </source>
</evidence>
<gene>
    <name evidence="3" type="ORF">GA0070623_1778</name>
</gene>
<dbReference type="PANTHER" id="PTHR33713:SF6">
    <property type="entry name" value="ANTITOXIN YEFM"/>
    <property type="match status" value="1"/>
</dbReference>
<dbReference type="Pfam" id="PF02604">
    <property type="entry name" value="PhdYeFM_antitox"/>
    <property type="match status" value="1"/>
</dbReference>
<keyword evidence="4" id="KW-1185">Reference proteome</keyword>
<evidence type="ECO:0000256" key="2">
    <source>
        <dbReference type="RuleBase" id="RU362080"/>
    </source>
</evidence>
<dbReference type="PANTHER" id="PTHR33713">
    <property type="entry name" value="ANTITOXIN YAFN-RELATED"/>
    <property type="match status" value="1"/>
</dbReference>
<dbReference type="InterPro" id="IPR036165">
    <property type="entry name" value="YefM-like_sf"/>
</dbReference>
<protein>
    <recommendedName>
        <fullName evidence="2">Antitoxin</fullName>
    </recommendedName>
</protein>
<dbReference type="OrthoDB" id="9802003at2"/>
<dbReference type="SUPFAM" id="SSF143120">
    <property type="entry name" value="YefM-like"/>
    <property type="match status" value="1"/>
</dbReference>
<proteinExistence type="inferred from homology"/>
<comment type="similarity">
    <text evidence="1 2">Belongs to the phD/YefM antitoxin family.</text>
</comment>
<organism evidence="3 4">
    <name type="scientific">Micromonospora rifamycinica</name>
    <dbReference type="NCBI Taxonomy" id="291594"/>
    <lineage>
        <taxon>Bacteria</taxon>
        <taxon>Bacillati</taxon>
        <taxon>Actinomycetota</taxon>
        <taxon>Actinomycetes</taxon>
        <taxon>Micromonosporales</taxon>
        <taxon>Micromonosporaceae</taxon>
        <taxon>Micromonospora</taxon>
    </lineage>
</organism>
<dbReference type="NCBIfam" id="TIGR01552">
    <property type="entry name" value="phd_fam"/>
    <property type="match status" value="1"/>
</dbReference>